<dbReference type="EMBL" id="KZ663127">
    <property type="protein sequence ID" value="PPS15637.1"/>
    <property type="molecule type" value="Genomic_DNA"/>
</dbReference>
<evidence type="ECO:0000313" key="2">
    <source>
        <dbReference type="Proteomes" id="UP000239757"/>
    </source>
</evidence>
<proteinExistence type="predicted"/>
<evidence type="ECO:0000313" key="1">
    <source>
        <dbReference type="EMBL" id="PPS15637.1"/>
    </source>
</evidence>
<gene>
    <name evidence="1" type="ORF">GOBAR_AA04942</name>
</gene>
<dbReference type="InterPro" id="IPR016024">
    <property type="entry name" value="ARM-type_fold"/>
</dbReference>
<accession>A0A2P5YJ83</accession>
<dbReference type="SUPFAM" id="SSF48371">
    <property type="entry name" value="ARM repeat"/>
    <property type="match status" value="1"/>
</dbReference>
<dbReference type="AlphaFoldDB" id="A0A2P5YJ83"/>
<dbReference type="Pfam" id="PF21052">
    <property type="entry name" value="EFR3_ARM"/>
    <property type="match status" value="1"/>
</dbReference>
<organism evidence="1 2">
    <name type="scientific">Gossypium barbadense</name>
    <name type="common">Sea Island cotton</name>
    <name type="synonym">Hibiscus barbadensis</name>
    <dbReference type="NCBI Taxonomy" id="3634"/>
    <lineage>
        <taxon>Eukaryota</taxon>
        <taxon>Viridiplantae</taxon>
        <taxon>Streptophyta</taxon>
        <taxon>Embryophyta</taxon>
        <taxon>Tracheophyta</taxon>
        <taxon>Spermatophyta</taxon>
        <taxon>Magnoliopsida</taxon>
        <taxon>eudicotyledons</taxon>
        <taxon>Gunneridae</taxon>
        <taxon>Pentapetalae</taxon>
        <taxon>rosids</taxon>
        <taxon>malvids</taxon>
        <taxon>Malvales</taxon>
        <taxon>Malvaceae</taxon>
        <taxon>Malvoideae</taxon>
        <taxon>Gossypium</taxon>
    </lineage>
</organism>
<sequence length="1138" mass="126492">MGMISRGVMPVCGSLCFFCPALSTRSRHPVKRYKKFLADIFPRSPDEQPNERMIGKLCEYASKNPLRIPKITSALEQKFYKDLRTEQFHSVKVIMLVYKKLIISCKEQMPLFASSFLTIIQVLLDQTRMDDTRVLGCQALSVFVNNQVEAVDRFLPLYSITFYLKYFSMERLRFCNSTETSPANLSLFLTSQRDGTYMFNLDGLIPKLCLLAQEMGEDGRVHHLRSAGLQTLSSVVWFMGEFSHVSAEFDNELLTLKVEGCLKMNVFTLQVVSAVLENYRGLETSDDNIHEKQDTPNSSVKDNFSSTDAITTLSWRSIVTENGEFNVPVEEAENPKFWSRVCLHNMAKLAKEATTVRRVLESLFRFFDNEELWSIQDGVALSVLQDMQLIIENCGENTHFLLSILIKHLDHKNVLKKPSMQLHIVHVATSLAQQTKVQPSVAIIGALTDMMRHLRKSIHCSLDDSNLGAEVIEYNQNFRAAVDECLVQLSNKVGDAGPVLDMMAVMLENVPNITLMARTLISAVYRTAQIMASVPNLSYQNKARRHYFQAFPEALFHQLLLAMVNRDHETRVGAHRIFSVVLVPSSVCPCLPSATPSSKRASNLQKTLSRTVSVFSSSAALFQKLGTEGKEKSVDNKVGNINGISMQDRLSSKKHHSTINENGTVGMDSTKLQSPSIVNRLKSSYSRAYSIRINQQSNTVEDEKSTISSVEDPVMSSHSCLSISDAQALPLRLNSHQITLMLSSLWAQSISPLNIPENFEAIAHTYSLVLLFARTKNSCNDAMIRSFQLAFSLRSISLEGGPLQPSRRRSLFILATSMIIFSSKAYNIPPLFPCAKALLTEKTIDPFLRLVDDCKLQTTKDELSPGKIYGSKEDDEDALKSLSEIHLAENQSKDSLATMIVKFLGKLSDQESSKIRNQLLSNFIPDDGCPCGTNLFMETPAQTYESGSADNRSPEKAIIFQLQLFSSPRSPQISYQPPLFTVDDDTIKGQTGAETSLAPETQNLLSVHELLDALSETAHQVGRQSVSAPPDMPYSEMAGNCEALLVGKQQKMSAVMSAQQNREGLVSISTKEGQPRSHAGSGFLKAENPFLDDNIGAVSLNQPAGANLMLCANGHQHQPCFQLPASIPYDNFLKAAGC</sequence>
<dbReference type="InterPro" id="IPR049152">
    <property type="entry name" value="EFR3-like_ARM"/>
</dbReference>
<dbReference type="OrthoDB" id="19232at2759"/>
<dbReference type="InterPro" id="IPR055296">
    <property type="entry name" value="SRL2-like"/>
</dbReference>
<dbReference type="PANTHER" id="PTHR46087">
    <property type="entry name" value="PUTATIVE, EXPRESSED-RELATED"/>
    <property type="match status" value="1"/>
</dbReference>
<protein>
    <recommendedName>
        <fullName evidence="3">Cyclin-like domain-containing protein</fullName>
    </recommendedName>
</protein>
<name>A0A2P5YJ83_GOSBA</name>
<reference evidence="1 2" key="1">
    <citation type="submission" date="2015-01" db="EMBL/GenBank/DDBJ databases">
        <title>Genome of allotetraploid Gossypium barbadense reveals genomic plasticity and fiber elongation in cotton evolution.</title>
        <authorList>
            <person name="Chen X."/>
            <person name="Liu X."/>
            <person name="Zhao B."/>
            <person name="Zheng H."/>
            <person name="Hu Y."/>
            <person name="Lu G."/>
            <person name="Yang C."/>
            <person name="Chen J."/>
            <person name="Shan C."/>
            <person name="Zhang L."/>
            <person name="Zhou Y."/>
            <person name="Wang L."/>
            <person name="Guo W."/>
            <person name="Bai Y."/>
            <person name="Ruan J."/>
            <person name="Shangguan X."/>
            <person name="Mao Y."/>
            <person name="Jiang J."/>
            <person name="Zhu Y."/>
            <person name="Lei J."/>
            <person name="Kang H."/>
            <person name="Chen S."/>
            <person name="He X."/>
            <person name="Wang R."/>
            <person name="Wang Y."/>
            <person name="Chen J."/>
            <person name="Wang L."/>
            <person name="Yu S."/>
            <person name="Wang B."/>
            <person name="Wei J."/>
            <person name="Song S."/>
            <person name="Lu X."/>
            <person name="Gao Z."/>
            <person name="Gu W."/>
            <person name="Deng X."/>
            <person name="Ma D."/>
            <person name="Wang S."/>
            <person name="Liang W."/>
            <person name="Fang L."/>
            <person name="Cai C."/>
            <person name="Zhu X."/>
            <person name="Zhou B."/>
            <person name="Zhang Y."/>
            <person name="Chen Z."/>
            <person name="Xu S."/>
            <person name="Zhu R."/>
            <person name="Wang S."/>
            <person name="Zhang T."/>
            <person name="Zhao G."/>
        </authorList>
    </citation>
    <scope>NUCLEOTIDE SEQUENCE [LARGE SCALE GENOMIC DNA]</scope>
    <source>
        <strain evidence="2">cv. Xinhai21</strain>
        <tissue evidence="1">Leaf</tissue>
    </source>
</reference>
<dbReference type="Proteomes" id="UP000239757">
    <property type="component" value="Unassembled WGS sequence"/>
</dbReference>
<evidence type="ECO:0008006" key="3">
    <source>
        <dbReference type="Google" id="ProtNLM"/>
    </source>
</evidence>
<dbReference type="PANTHER" id="PTHR46087:SF7">
    <property type="entry name" value="CYCLIN-LIKE PROTEIN"/>
    <property type="match status" value="1"/>
</dbReference>